<gene>
    <name evidence="2" type="ORF">GKJPGBOP_02442</name>
</gene>
<sequence>MSERQKVLVRAKVPPTVKQRRLGAELRRLREHADLSATRAGELFGAPQSRISNIEAGSYAVSADRVRALARLYECSDDALVEALAAMTGGRTRGWWDEYRELLPAALVEVAEFEREATAVRVAVLVAMPGLLQSAEHIRAAYSQNVPALRPFEIEHRTAFRIRRQGVLHGEPPLPYTAIIHEAALRMGIGGTDVVRAQLRHLMDMGEYEHITIQVIPFGRADFPAAGGQPVTYVGGPVPQLDTDHGLEILHAEDQLARYREVLDRMSRCALDSAESRNFIHKIAKSL</sequence>
<proteinExistence type="predicted"/>
<dbReference type="InterPro" id="IPR010982">
    <property type="entry name" value="Lambda_DNA-bd_dom_sf"/>
</dbReference>
<dbReference type="Pfam" id="PF13560">
    <property type="entry name" value="HTH_31"/>
    <property type="match status" value="1"/>
</dbReference>
<name>A0A401W0A2_STREY</name>
<organism evidence="2 3">
    <name type="scientific">Streptomyces paromomycinus</name>
    <name type="common">Streptomyces rimosus subsp. paromomycinus</name>
    <dbReference type="NCBI Taxonomy" id="92743"/>
    <lineage>
        <taxon>Bacteria</taxon>
        <taxon>Bacillati</taxon>
        <taxon>Actinomycetota</taxon>
        <taxon>Actinomycetes</taxon>
        <taxon>Kitasatosporales</taxon>
        <taxon>Streptomycetaceae</taxon>
        <taxon>Streptomyces</taxon>
    </lineage>
</organism>
<evidence type="ECO:0000313" key="3">
    <source>
        <dbReference type="Proteomes" id="UP000286746"/>
    </source>
</evidence>
<dbReference type="InterPro" id="IPR001387">
    <property type="entry name" value="Cro/C1-type_HTH"/>
</dbReference>
<dbReference type="InterPro" id="IPR043917">
    <property type="entry name" value="DUF5753"/>
</dbReference>
<dbReference type="Proteomes" id="UP000286746">
    <property type="component" value="Unassembled WGS sequence"/>
</dbReference>
<accession>A0A401W0A2</accession>
<dbReference type="PROSITE" id="PS50943">
    <property type="entry name" value="HTH_CROC1"/>
    <property type="match status" value="1"/>
</dbReference>
<dbReference type="CDD" id="cd00093">
    <property type="entry name" value="HTH_XRE"/>
    <property type="match status" value="1"/>
</dbReference>
<dbReference type="SUPFAM" id="SSF47413">
    <property type="entry name" value="lambda repressor-like DNA-binding domains"/>
    <property type="match status" value="1"/>
</dbReference>
<dbReference type="SMART" id="SM00530">
    <property type="entry name" value="HTH_XRE"/>
    <property type="match status" value="1"/>
</dbReference>
<reference evidence="2 3" key="1">
    <citation type="submission" date="2018-11" db="EMBL/GenBank/DDBJ databases">
        <title>Whole genome sequence of Streptomyces paromomycinus NBRC 15454(T).</title>
        <authorList>
            <person name="Komaki H."/>
            <person name="Tamura T."/>
        </authorList>
    </citation>
    <scope>NUCLEOTIDE SEQUENCE [LARGE SCALE GENOMIC DNA]</scope>
    <source>
        <strain evidence="2 3">NBRC 15454</strain>
    </source>
</reference>
<evidence type="ECO:0000259" key="1">
    <source>
        <dbReference type="PROSITE" id="PS50943"/>
    </source>
</evidence>
<dbReference type="EMBL" id="BHZD01000001">
    <property type="protein sequence ID" value="GCD42768.1"/>
    <property type="molecule type" value="Genomic_DNA"/>
</dbReference>
<dbReference type="AlphaFoldDB" id="A0A401W0A2"/>
<comment type="caution">
    <text evidence="2">The sequence shown here is derived from an EMBL/GenBank/DDBJ whole genome shotgun (WGS) entry which is preliminary data.</text>
</comment>
<feature type="domain" description="HTH cro/C1-type" evidence="1">
    <location>
        <begin position="26"/>
        <end position="80"/>
    </location>
</feature>
<dbReference type="GO" id="GO:0003677">
    <property type="term" value="F:DNA binding"/>
    <property type="evidence" value="ECO:0007669"/>
    <property type="project" value="InterPro"/>
</dbReference>
<dbReference type="RefSeq" id="WP_246177318.1">
    <property type="nucleotide sequence ID" value="NZ_BHZD01000001.1"/>
</dbReference>
<dbReference type="Gene3D" id="1.10.260.40">
    <property type="entry name" value="lambda repressor-like DNA-binding domains"/>
    <property type="match status" value="1"/>
</dbReference>
<evidence type="ECO:0000313" key="2">
    <source>
        <dbReference type="EMBL" id="GCD42768.1"/>
    </source>
</evidence>
<keyword evidence="3" id="KW-1185">Reference proteome</keyword>
<dbReference type="Pfam" id="PF19054">
    <property type="entry name" value="DUF5753"/>
    <property type="match status" value="1"/>
</dbReference>
<protein>
    <submittedName>
        <fullName evidence="2">Transcriptional regulator</fullName>
    </submittedName>
</protein>